<accession>A0A6J5V5J3</accession>
<dbReference type="PANTHER" id="PTHR21677:SF1">
    <property type="entry name" value="PROTEIN CRAMPED-LIKE"/>
    <property type="match status" value="1"/>
</dbReference>
<dbReference type="InterPro" id="IPR017884">
    <property type="entry name" value="SANT_dom"/>
</dbReference>
<feature type="compositionally biased region" description="Polar residues" evidence="3">
    <location>
        <begin position="178"/>
        <end position="187"/>
    </location>
</feature>
<dbReference type="CDD" id="cd00167">
    <property type="entry name" value="SANT"/>
    <property type="match status" value="1"/>
</dbReference>
<feature type="region of interest" description="Disordered" evidence="3">
    <location>
        <begin position="158"/>
        <end position="191"/>
    </location>
</feature>
<feature type="compositionally biased region" description="Polar residues" evidence="3">
    <location>
        <begin position="222"/>
        <end position="234"/>
    </location>
</feature>
<feature type="domain" description="SANT" evidence="4">
    <location>
        <begin position="53"/>
        <end position="99"/>
    </location>
</feature>
<dbReference type="Proteomes" id="UP000507222">
    <property type="component" value="Unassembled WGS sequence"/>
</dbReference>
<feature type="compositionally biased region" description="Basic residues" evidence="3">
    <location>
        <begin position="158"/>
        <end position="167"/>
    </location>
</feature>
<dbReference type="FunFam" id="1.10.10.60:FF:000287">
    <property type="entry name" value="TSL-kinase interacting protein 1"/>
    <property type="match status" value="1"/>
</dbReference>
<name>A0A6J5V5J3_PRUAR</name>
<evidence type="ECO:0000313" key="6">
    <source>
        <dbReference type="Proteomes" id="UP000507222"/>
    </source>
</evidence>
<dbReference type="PROSITE" id="PS51293">
    <property type="entry name" value="SANT"/>
    <property type="match status" value="1"/>
</dbReference>
<gene>
    <name evidence="5" type="ORF">CURHAP_LOCUS39738</name>
</gene>
<dbReference type="EMBL" id="CAEKDK010000006">
    <property type="protein sequence ID" value="CAB4284246.1"/>
    <property type="molecule type" value="Genomic_DNA"/>
</dbReference>
<sequence length="739" mass="81259">MQIGSTVIVNSEAHPHQGGFFVQDGGPGLASSTSNHVALQQPVKKPTRQWAAWTHQEEESFFAALRQVGKNFEKITCRVQSKNKDQVRHYYYRLVRRMNKLLGPGLYLDSKNSKDTNAAMLRWWSLLEKYSCKASKLHLKPRRFKIFIEALEHQLLKDRKKSVRKRPSQGENCPPNAPSTLSNQNRPSGHDNRTVKLVLVDSHNIQKLGPGKASLKRNVNIGVNRSNKGDSSTMKPARQRRKPGALSSAAYKKWEKAAIAGVSLVADAAEHLERAVTDKEVEQDRSAAGQSSAVPVGKVMPPMPAFVQNIDAESGINNCMKLKLQLFPIDDGTRRALENDKHNPYLELTLSTRKKISSVLDHLNRKWGNSNVASGELTLFHYSVQRDNLMGYPRWTQDSIVSAADVYATIGCPPVFRLRYGWFSNAELGSVGLQTPVASCSNQAEEPNEINGYICASPNNNFVGDPTEITSWHKKEAGDQSTSRHRGDVDDLRSITGTTLSAGVWADSLTNISMGDLLSGVSHDLDTNCIDPPVAEGSQCPQQIPFSCDSFDAVIAAHISRQNKMGCQPTMECHVSSIWDAEETCDAFSFQKNSVFCQEVSSLSAVAPPGASSAGSDCMVEEIPVVERPIDDPPQGGPTDECQSDPRILESSVKDFNALTDIYWPESLGPLDLEMPSSKYHSEDFVLSDSLSGLNRLIASSLDAFQNCSFFGANKREPTASVEARETASFSDFKIGNGV</sequence>
<dbReference type="InterPro" id="IPR009057">
    <property type="entry name" value="Homeodomain-like_sf"/>
</dbReference>
<dbReference type="GO" id="GO:0003677">
    <property type="term" value="F:DNA binding"/>
    <property type="evidence" value="ECO:0007669"/>
    <property type="project" value="UniProtKB-KW"/>
</dbReference>
<dbReference type="InterPro" id="IPR001005">
    <property type="entry name" value="SANT/Myb"/>
</dbReference>
<dbReference type="Gene3D" id="1.20.58.1880">
    <property type="match status" value="1"/>
</dbReference>
<evidence type="ECO:0000259" key="4">
    <source>
        <dbReference type="PROSITE" id="PS51293"/>
    </source>
</evidence>
<dbReference type="AlphaFoldDB" id="A0A6J5V5J3"/>
<keyword evidence="2" id="KW-0539">Nucleus</keyword>
<evidence type="ECO:0000256" key="3">
    <source>
        <dbReference type="SAM" id="MobiDB-lite"/>
    </source>
</evidence>
<dbReference type="PANTHER" id="PTHR21677">
    <property type="entry name" value="CRAMPED PROTEIN"/>
    <property type="match status" value="1"/>
</dbReference>
<dbReference type="SMART" id="SM00717">
    <property type="entry name" value="SANT"/>
    <property type="match status" value="1"/>
</dbReference>
<evidence type="ECO:0000256" key="1">
    <source>
        <dbReference type="ARBA" id="ARBA00023125"/>
    </source>
</evidence>
<organism evidence="5 6">
    <name type="scientific">Prunus armeniaca</name>
    <name type="common">Apricot</name>
    <name type="synonym">Armeniaca vulgaris</name>
    <dbReference type="NCBI Taxonomy" id="36596"/>
    <lineage>
        <taxon>Eukaryota</taxon>
        <taxon>Viridiplantae</taxon>
        <taxon>Streptophyta</taxon>
        <taxon>Embryophyta</taxon>
        <taxon>Tracheophyta</taxon>
        <taxon>Spermatophyta</taxon>
        <taxon>Magnoliopsida</taxon>
        <taxon>eudicotyledons</taxon>
        <taxon>Gunneridae</taxon>
        <taxon>Pentapetalae</taxon>
        <taxon>rosids</taxon>
        <taxon>fabids</taxon>
        <taxon>Rosales</taxon>
        <taxon>Rosaceae</taxon>
        <taxon>Amygdaloideae</taxon>
        <taxon>Amygdaleae</taxon>
        <taxon>Prunus</taxon>
    </lineage>
</organism>
<evidence type="ECO:0000313" key="5">
    <source>
        <dbReference type="EMBL" id="CAB4284246.1"/>
    </source>
</evidence>
<dbReference type="GO" id="GO:0003682">
    <property type="term" value="F:chromatin binding"/>
    <property type="evidence" value="ECO:0007669"/>
    <property type="project" value="InterPro"/>
</dbReference>
<keyword evidence="1" id="KW-0238">DNA-binding</keyword>
<dbReference type="GO" id="GO:0005634">
    <property type="term" value="C:nucleus"/>
    <property type="evidence" value="ECO:0007669"/>
    <property type="project" value="TreeGrafter"/>
</dbReference>
<reference evidence="5 6" key="1">
    <citation type="submission" date="2020-05" db="EMBL/GenBank/DDBJ databases">
        <authorList>
            <person name="Campoy J."/>
            <person name="Schneeberger K."/>
            <person name="Spophaly S."/>
        </authorList>
    </citation>
    <scope>NUCLEOTIDE SEQUENCE [LARGE SCALE GENOMIC DNA]</scope>
    <source>
        <strain evidence="5">PruArmRojPasFocal</strain>
    </source>
</reference>
<dbReference type="Pfam" id="PF00249">
    <property type="entry name" value="Myb_DNA-binding"/>
    <property type="match status" value="1"/>
</dbReference>
<protein>
    <recommendedName>
        <fullName evidence="4">SANT domain-containing protein</fullName>
    </recommendedName>
</protein>
<dbReference type="GO" id="GO:0007389">
    <property type="term" value="P:pattern specification process"/>
    <property type="evidence" value="ECO:0007669"/>
    <property type="project" value="TreeGrafter"/>
</dbReference>
<dbReference type="SUPFAM" id="SSF46689">
    <property type="entry name" value="Homeodomain-like"/>
    <property type="match status" value="1"/>
</dbReference>
<dbReference type="InterPro" id="IPR055315">
    <property type="entry name" value="Cramped-like"/>
</dbReference>
<feature type="region of interest" description="Disordered" evidence="3">
    <location>
        <begin position="222"/>
        <end position="246"/>
    </location>
</feature>
<evidence type="ECO:0000256" key="2">
    <source>
        <dbReference type="ARBA" id="ARBA00023242"/>
    </source>
</evidence>
<proteinExistence type="predicted"/>